<dbReference type="InterPro" id="IPR018062">
    <property type="entry name" value="HTH_AraC-typ_CS"/>
</dbReference>
<comment type="caution">
    <text evidence="5">The sequence shown here is derived from an EMBL/GenBank/DDBJ whole genome shotgun (WGS) entry which is preliminary data.</text>
</comment>
<dbReference type="PROSITE" id="PS01124">
    <property type="entry name" value="HTH_ARAC_FAMILY_2"/>
    <property type="match status" value="1"/>
</dbReference>
<organism evidence="5 6">
    <name type="scientific">Eoetvoesiella caeni</name>
    <dbReference type="NCBI Taxonomy" id="645616"/>
    <lineage>
        <taxon>Bacteria</taxon>
        <taxon>Pseudomonadati</taxon>
        <taxon>Pseudomonadota</taxon>
        <taxon>Betaproteobacteria</taxon>
        <taxon>Burkholderiales</taxon>
        <taxon>Alcaligenaceae</taxon>
        <taxon>Eoetvoesiella</taxon>
    </lineage>
</organism>
<evidence type="ECO:0000313" key="5">
    <source>
        <dbReference type="EMBL" id="RBP38240.1"/>
    </source>
</evidence>
<protein>
    <submittedName>
        <fullName evidence="5">AraC-like protein</fullName>
    </submittedName>
</protein>
<evidence type="ECO:0000256" key="1">
    <source>
        <dbReference type="ARBA" id="ARBA00023015"/>
    </source>
</evidence>
<evidence type="ECO:0000256" key="3">
    <source>
        <dbReference type="ARBA" id="ARBA00023163"/>
    </source>
</evidence>
<feature type="domain" description="HTH araC/xylS-type" evidence="4">
    <location>
        <begin position="214"/>
        <end position="313"/>
    </location>
</feature>
<dbReference type="Pfam" id="PF12833">
    <property type="entry name" value="HTH_18"/>
    <property type="match status" value="1"/>
</dbReference>
<dbReference type="EMBL" id="QNRQ01000007">
    <property type="protein sequence ID" value="RBP38240.1"/>
    <property type="molecule type" value="Genomic_DNA"/>
</dbReference>
<name>A0A366H8W6_9BURK</name>
<dbReference type="GO" id="GO:0003700">
    <property type="term" value="F:DNA-binding transcription factor activity"/>
    <property type="evidence" value="ECO:0007669"/>
    <property type="project" value="InterPro"/>
</dbReference>
<dbReference type="AlphaFoldDB" id="A0A366H8W6"/>
<sequence length="314" mass="35726">MIPFASVGPEDGFDHWHQVTCRNYSHTECRAIPDECFSATVTTQSFGKLILSNISSRIRSGNELGLWREPAHIRKDGREEFFLWVGREGKTMLEQHGRVATLLPGQIMLMDQTKPFKLVFGEISATTLIIVDRPQLTSRVPWIEAAAARAIPADMPWSRLFVSLVDSVVSATQTPNRISTARMEIMALDMWAEILDLALAGDSTKARPYRQKLQQAQSFLRANLDDPDLDNDVIARAVNLSSRTLLRLFAEEGTTPMRWLMQERLRASHQALEHHRFERVTDVAFAFGFRNLSHFSRSFKAVHGVSPQQLLRRR</sequence>
<dbReference type="GO" id="GO:0043565">
    <property type="term" value="F:sequence-specific DNA binding"/>
    <property type="evidence" value="ECO:0007669"/>
    <property type="project" value="InterPro"/>
</dbReference>
<dbReference type="OrthoDB" id="9178898at2"/>
<dbReference type="InterPro" id="IPR020449">
    <property type="entry name" value="Tscrpt_reg_AraC-type_HTH"/>
</dbReference>
<keyword evidence="1" id="KW-0805">Transcription regulation</keyword>
<dbReference type="PANTHER" id="PTHR46796">
    <property type="entry name" value="HTH-TYPE TRANSCRIPTIONAL ACTIVATOR RHAS-RELATED"/>
    <property type="match status" value="1"/>
</dbReference>
<dbReference type="InterPro" id="IPR009057">
    <property type="entry name" value="Homeodomain-like_sf"/>
</dbReference>
<evidence type="ECO:0000256" key="2">
    <source>
        <dbReference type="ARBA" id="ARBA00023125"/>
    </source>
</evidence>
<dbReference type="PANTHER" id="PTHR46796:SF6">
    <property type="entry name" value="ARAC SUBFAMILY"/>
    <property type="match status" value="1"/>
</dbReference>
<dbReference type="PRINTS" id="PR00032">
    <property type="entry name" value="HTHARAC"/>
</dbReference>
<gene>
    <name evidence="5" type="ORF">DFR37_1074</name>
</gene>
<dbReference type="Proteomes" id="UP000253628">
    <property type="component" value="Unassembled WGS sequence"/>
</dbReference>
<dbReference type="RefSeq" id="WP_113933814.1">
    <property type="nucleotide sequence ID" value="NZ_JACCEU010000008.1"/>
</dbReference>
<dbReference type="InterPro" id="IPR018060">
    <property type="entry name" value="HTH_AraC"/>
</dbReference>
<evidence type="ECO:0000259" key="4">
    <source>
        <dbReference type="PROSITE" id="PS01124"/>
    </source>
</evidence>
<dbReference type="Pfam" id="PF14525">
    <property type="entry name" value="AraC_binding_2"/>
    <property type="match status" value="1"/>
</dbReference>
<proteinExistence type="predicted"/>
<reference evidence="5 6" key="1">
    <citation type="submission" date="2018-06" db="EMBL/GenBank/DDBJ databases">
        <title>Genomic Encyclopedia of Type Strains, Phase IV (KMG-IV): sequencing the most valuable type-strain genomes for metagenomic binning, comparative biology and taxonomic classification.</title>
        <authorList>
            <person name="Goeker M."/>
        </authorList>
    </citation>
    <scope>NUCLEOTIDE SEQUENCE [LARGE SCALE GENOMIC DNA]</scope>
    <source>
        <strain evidence="5 6">DSM 25520</strain>
    </source>
</reference>
<accession>A0A366H8W6</accession>
<dbReference type="SUPFAM" id="SSF46689">
    <property type="entry name" value="Homeodomain-like"/>
    <property type="match status" value="1"/>
</dbReference>
<dbReference type="InterPro" id="IPR035418">
    <property type="entry name" value="AraC-bd_2"/>
</dbReference>
<dbReference type="PROSITE" id="PS00041">
    <property type="entry name" value="HTH_ARAC_FAMILY_1"/>
    <property type="match status" value="1"/>
</dbReference>
<keyword evidence="3" id="KW-0804">Transcription</keyword>
<keyword evidence="6" id="KW-1185">Reference proteome</keyword>
<dbReference type="Gene3D" id="1.10.10.60">
    <property type="entry name" value="Homeodomain-like"/>
    <property type="match status" value="1"/>
</dbReference>
<evidence type="ECO:0000313" key="6">
    <source>
        <dbReference type="Proteomes" id="UP000253628"/>
    </source>
</evidence>
<dbReference type="SMART" id="SM00342">
    <property type="entry name" value="HTH_ARAC"/>
    <property type="match status" value="1"/>
</dbReference>
<dbReference type="InterPro" id="IPR050204">
    <property type="entry name" value="AraC_XylS_family_regulators"/>
</dbReference>
<keyword evidence="2" id="KW-0238">DNA-binding</keyword>